<dbReference type="InterPro" id="IPR041698">
    <property type="entry name" value="Methyltransf_25"/>
</dbReference>
<name>X1SP44_9ZZZZ</name>
<dbReference type="EMBL" id="BARW01020702">
    <property type="protein sequence ID" value="GAI94708.1"/>
    <property type="molecule type" value="Genomic_DNA"/>
</dbReference>
<dbReference type="Pfam" id="PF13649">
    <property type="entry name" value="Methyltransf_25"/>
    <property type="match status" value="1"/>
</dbReference>
<dbReference type="AlphaFoldDB" id="X1SP44"/>
<evidence type="ECO:0000259" key="2">
    <source>
        <dbReference type="Pfam" id="PF13649"/>
    </source>
</evidence>
<comment type="caution">
    <text evidence="3">The sequence shown here is derived from an EMBL/GenBank/DDBJ whole genome shotgun (WGS) entry which is preliminary data.</text>
</comment>
<keyword evidence="1" id="KW-0808">Transferase</keyword>
<feature type="non-terminal residue" evidence="3">
    <location>
        <position position="1"/>
    </location>
</feature>
<dbReference type="InterPro" id="IPR029063">
    <property type="entry name" value="SAM-dependent_MTases_sf"/>
</dbReference>
<sequence>LNKKMFVPRSICETSYPVDLIKQIMNVRGLAYLCDEIMRDEKPTYVQRSFKYGILSYFGEDSFDKKKILDFGCGSGSSTMILARMFANVEIVGVELEEELLSIAKMRAKHYKFSNVSFIRSPSGDNLPSELEDFDYVVLSAVYEHLLPNERKNLLPKIWAHVKPGGILFINQTPYRYSPIESHTTVLPGNTGNQRLFHNVLLFDKELPFNFLSIVTCLNMISL</sequence>
<organism evidence="3">
    <name type="scientific">marine sediment metagenome</name>
    <dbReference type="NCBI Taxonomy" id="412755"/>
    <lineage>
        <taxon>unclassified sequences</taxon>
        <taxon>metagenomes</taxon>
        <taxon>ecological metagenomes</taxon>
    </lineage>
</organism>
<feature type="domain" description="Methyltransferase" evidence="2">
    <location>
        <begin position="68"/>
        <end position="166"/>
    </location>
</feature>
<dbReference type="GO" id="GO:0016740">
    <property type="term" value="F:transferase activity"/>
    <property type="evidence" value="ECO:0007669"/>
    <property type="project" value="UniProtKB-KW"/>
</dbReference>
<dbReference type="CDD" id="cd02440">
    <property type="entry name" value="AdoMet_MTases"/>
    <property type="match status" value="1"/>
</dbReference>
<evidence type="ECO:0000313" key="3">
    <source>
        <dbReference type="EMBL" id="GAI94708.1"/>
    </source>
</evidence>
<dbReference type="PANTHER" id="PTHR43861">
    <property type="entry name" value="TRANS-ACONITATE 2-METHYLTRANSFERASE-RELATED"/>
    <property type="match status" value="1"/>
</dbReference>
<protein>
    <recommendedName>
        <fullName evidence="2">Methyltransferase domain-containing protein</fullName>
    </recommendedName>
</protein>
<dbReference type="Gene3D" id="3.40.50.150">
    <property type="entry name" value="Vaccinia Virus protein VP39"/>
    <property type="match status" value="1"/>
</dbReference>
<proteinExistence type="predicted"/>
<dbReference type="SUPFAM" id="SSF53335">
    <property type="entry name" value="S-adenosyl-L-methionine-dependent methyltransferases"/>
    <property type="match status" value="1"/>
</dbReference>
<evidence type="ECO:0000256" key="1">
    <source>
        <dbReference type="ARBA" id="ARBA00022679"/>
    </source>
</evidence>
<reference evidence="3" key="1">
    <citation type="journal article" date="2014" name="Front. Microbiol.">
        <title>High frequency of phylogenetically diverse reductive dehalogenase-homologous genes in deep subseafloor sedimentary metagenomes.</title>
        <authorList>
            <person name="Kawai M."/>
            <person name="Futagami T."/>
            <person name="Toyoda A."/>
            <person name="Takaki Y."/>
            <person name="Nishi S."/>
            <person name="Hori S."/>
            <person name="Arai W."/>
            <person name="Tsubouchi T."/>
            <person name="Morono Y."/>
            <person name="Uchiyama I."/>
            <person name="Ito T."/>
            <person name="Fujiyama A."/>
            <person name="Inagaki F."/>
            <person name="Takami H."/>
        </authorList>
    </citation>
    <scope>NUCLEOTIDE SEQUENCE</scope>
    <source>
        <strain evidence="3">Expedition CK06-06</strain>
    </source>
</reference>
<accession>X1SP44</accession>
<gene>
    <name evidence="3" type="ORF">S12H4_34922</name>
</gene>